<gene>
    <name evidence="1" type="ORF">KDA82_05495</name>
</gene>
<dbReference type="Pfam" id="PF09391">
    <property type="entry name" value="DUF2000"/>
    <property type="match status" value="1"/>
</dbReference>
<dbReference type="EMBL" id="JAGSMN010000108">
    <property type="protein sequence ID" value="MBR7672490.1"/>
    <property type="molecule type" value="Genomic_DNA"/>
</dbReference>
<sequence length="144" mass="14931">MDFGLSTRQMRLKWVVVVDAALPSGRAANAAVCAAAPTVAAVSGLLGHGVADAEGAVHPGLPWTGCSVLTADAATLRTLRAKAASRADTFVADVPVAAQSTRVYNDFADEVGKSRTEDLDYCAISIVGPRNRVDKIVGKLPLMP</sequence>
<comment type="caution">
    <text evidence="1">The sequence shown here is derived from an EMBL/GenBank/DDBJ whole genome shotgun (WGS) entry which is preliminary data.</text>
</comment>
<dbReference type="SUPFAM" id="SSF102462">
    <property type="entry name" value="Peptidyl-tRNA hydrolase II"/>
    <property type="match status" value="1"/>
</dbReference>
<proteinExistence type="predicted"/>
<protein>
    <submittedName>
        <fullName evidence="1">DUF2000 domain-containing protein</fullName>
    </submittedName>
</protein>
<dbReference type="InterPro" id="IPR023476">
    <property type="entry name" value="Pep_tRNA_hydro_II_dom_sf"/>
</dbReference>
<accession>A0A8T4IM55</accession>
<name>A0A8T4IM55_9ACTN</name>
<reference evidence="1" key="1">
    <citation type="submission" date="2021-04" db="EMBL/GenBank/DDBJ databases">
        <title>Sequencing of actinobacteria type strains.</title>
        <authorList>
            <person name="Nguyen G.-S."/>
            <person name="Wentzel A."/>
        </authorList>
    </citation>
    <scope>NUCLEOTIDE SEQUENCE</scope>
    <source>
        <strain evidence="1">DSM 42095</strain>
    </source>
</reference>
<evidence type="ECO:0000313" key="2">
    <source>
        <dbReference type="Proteomes" id="UP000675554"/>
    </source>
</evidence>
<dbReference type="Proteomes" id="UP000675554">
    <property type="component" value="Unassembled WGS sequence"/>
</dbReference>
<keyword evidence="2" id="KW-1185">Reference proteome</keyword>
<dbReference type="Gene3D" id="3.40.1490.10">
    <property type="entry name" value="Bit1"/>
    <property type="match status" value="1"/>
</dbReference>
<organism evidence="1 2">
    <name type="scientific">Streptomyces daliensis</name>
    <dbReference type="NCBI Taxonomy" id="299421"/>
    <lineage>
        <taxon>Bacteria</taxon>
        <taxon>Bacillati</taxon>
        <taxon>Actinomycetota</taxon>
        <taxon>Actinomycetes</taxon>
        <taxon>Kitasatosporales</taxon>
        <taxon>Streptomycetaceae</taxon>
        <taxon>Streptomyces</taxon>
    </lineage>
</organism>
<evidence type="ECO:0000313" key="1">
    <source>
        <dbReference type="EMBL" id="MBR7672490.1"/>
    </source>
</evidence>
<dbReference type="InterPro" id="IPR018988">
    <property type="entry name" value="DUF2000"/>
</dbReference>
<dbReference type="AlphaFoldDB" id="A0A8T4IM55"/>